<comment type="caution">
    <text evidence="2">The sequence shown here is derived from an EMBL/GenBank/DDBJ whole genome shotgun (WGS) entry which is preliminary data.</text>
</comment>
<evidence type="ECO:0000313" key="3">
    <source>
        <dbReference type="Proteomes" id="UP000324738"/>
    </source>
</evidence>
<dbReference type="Proteomes" id="UP000324738">
    <property type="component" value="Unassembled WGS sequence"/>
</dbReference>
<evidence type="ECO:0000256" key="1">
    <source>
        <dbReference type="SAM" id="SignalP"/>
    </source>
</evidence>
<protein>
    <submittedName>
        <fullName evidence="2">DUF2927 domain-containing protein</fullName>
    </submittedName>
</protein>
<name>A0A5B0DZA7_9HYPH</name>
<accession>A0A5B0DZA7</accession>
<dbReference type="InterPro" id="IPR021323">
    <property type="entry name" value="DUF2927"/>
</dbReference>
<dbReference type="OrthoDB" id="3295600at2"/>
<dbReference type="RefSeq" id="WP_149297023.1">
    <property type="nucleotide sequence ID" value="NZ_VTWH01000001.1"/>
</dbReference>
<evidence type="ECO:0000313" key="2">
    <source>
        <dbReference type="EMBL" id="KAA0971873.1"/>
    </source>
</evidence>
<dbReference type="EMBL" id="VTWH01000001">
    <property type="protein sequence ID" value="KAA0971873.1"/>
    <property type="molecule type" value="Genomic_DNA"/>
</dbReference>
<dbReference type="Pfam" id="PF11150">
    <property type="entry name" value="DUF2927"/>
    <property type="match status" value="1"/>
</dbReference>
<dbReference type="AlphaFoldDB" id="A0A5B0DZA7"/>
<keyword evidence="1" id="KW-0732">Signal</keyword>
<sequence length="239" mass="26820">MKACLLMRLSLLPALAFAFLVPLAPSASANSPDSQIITGFERVAFGAEMTGRFSNAAYIKKYVKPVRFRIEQSSAIDRSSAVAAFIARINREIPNLQAVIARPGERANFIVHVVDEKDYQRVGRKVYRAPFMTVPGNCVVRAHFSRSGIERSEAVIVSDRGERLFERCLIEEILQGLGPLNENPDAPQSVFNDNSRHSELTDYDRRLMIMLYDTRLKPGMSLEKARPLLPAIARDARNR</sequence>
<reference evidence="2 3" key="1">
    <citation type="submission" date="2019-08" db="EMBL/GenBank/DDBJ databases">
        <title>Aureimonas fodiniaquatilis sp. nov., isolated from a coal mine wastewater.</title>
        <authorList>
            <person name="Kim W."/>
        </authorList>
    </citation>
    <scope>NUCLEOTIDE SEQUENCE [LARGE SCALE GENOMIC DNA]</scope>
    <source>
        <strain evidence="2 3">CAU 1482</strain>
    </source>
</reference>
<keyword evidence="3" id="KW-1185">Reference proteome</keyword>
<feature type="signal peptide" evidence="1">
    <location>
        <begin position="1"/>
        <end position="29"/>
    </location>
</feature>
<gene>
    <name evidence="2" type="ORF">FPY71_01725</name>
</gene>
<feature type="chain" id="PRO_5022913999" evidence="1">
    <location>
        <begin position="30"/>
        <end position="239"/>
    </location>
</feature>
<organism evidence="2 3">
    <name type="scientific">Aureimonas fodinaquatilis</name>
    <dbReference type="NCBI Taxonomy" id="2565783"/>
    <lineage>
        <taxon>Bacteria</taxon>
        <taxon>Pseudomonadati</taxon>
        <taxon>Pseudomonadota</taxon>
        <taxon>Alphaproteobacteria</taxon>
        <taxon>Hyphomicrobiales</taxon>
        <taxon>Aurantimonadaceae</taxon>
        <taxon>Aureimonas</taxon>
    </lineage>
</organism>
<proteinExistence type="predicted"/>